<reference evidence="5" key="1">
    <citation type="submission" date="2021-05" db="EMBL/GenBank/DDBJ databases">
        <authorList>
            <person name="Pietrasiak N."/>
            <person name="Ward R."/>
            <person name="Stajich J.E."/>
            <person name="Kurbessoian T."/>
        </authorList>
    </citation>
    <scope>NUCLEOTIDE SEQUENCE</scope>
    <source>
        <strain evidence="5">UHER 2000/2452</strain>
    </source>
</reference>
<dbReference type="GO" id="GO:0004497">
    <property type="term" value="F:monooxygenase activity"/>
    <property type="evidence" value="ECO:0007669"/>
    <property type="project" value="UniProtKB-KW"/>
</dbReference>
<keyword evidence="3 4" id="KW-0479">Metal-binding</keyword>
<dbReference type="PRINTS" id="PR00463">
    <property type="entry name" value="EP450I"/>
</dbReference>
<dbReference type="Gene3D" id="1.10.630.10">
    <property type="entry name" value="Cytochrome P450"/>
    <property type="match status" value="1"/>
</dbReference>
<dbReference type="SUPFAM" id="SSF48264">
    <property type="entry name" value="Cytochrome P450"/>
    <property type="match status" value="1"/>
</dbReference>
<dbReference type="AlphaFoldDB" id="A0A951Q879"/>
<proteinExistence type="inferred from homology"/>
<comment type="similarity">
    <text evidence="2 4">Belongs to the cytochrome P450 family.</text>
</comment>
<dbReference type="InterPro" id="IPR050121">
    <property type="entry name" value="Cytochrome_P450_monoxygenase"/>
</dbReference>
<comment type="cofactor">
    <cofactor evidence="1 3">
        <name>heme</name>
        <dbReference type="ChEBI" id="CHEBI:30413"/>
    </cofactor>
</comment>
<dbReference type="Proteomes" id="UP000757435">
    <property type="component" value="Unassembled WGS sequence"/>
</dbReference>
<keyword evidence="3 4" id="KW-0349">Heme</keyword>
<keyword evidence="3 4" id="KW-0408">Iron</keyword>
<reference evidence="5" key="2">
    <citation type="journal article" date="2022" name="Microbiol. Resour. Announc.">
        <title>Metagenome Sequencing to Explore Phylogenomics of Terrestrial Cyanobacteria.</title>
        <authorList>
            <person name="Ward R.D."/>
            <person name="Stajich J.E."/>
            <person name="Johansen J.R."/>
            <person name="Huntemann M."/>
            <person name="Clum A."/>
            <person name="Foster B."/>
            <person name="Foster B."/>
            <person name="Roux S."/>
            <person name="Palaniappan K."/>
            <person name="Varghese N."/>
            <person name="Mukherjee S."/>
            <person name="Reddy T.B.K."/>
            <person name="Daum C."/>
            <person name="Copeland A."/>
            <person name="Chen I.A."/>
            <person name="Ivanova N.N."/>
            <person name="Kyrpides N.C."/>
            <person name="Shapiro N."/>
            <person name="Eloe-Fadrosh E.A."/>
            <person name="Pietrasiak N."/>
        </authorList>
    </citation>
    <scope>NUCLEOTIDE SEQUENCE</scope>
    <source>
        <strain evidence="5">UHER 2000/2452</strain>
    </source>
</reference>
<evidence type="ECO:0000313" key="5">
    <source>
        <dbReference type="EMBL" id="MBW4657045.1"/>
    </source>
</evidence>
<dbReference type="InterPro" id="IPR002401">
    <property type="entry name" value="Cyt_P450_E_grp-I"/>
</dbReference>
<dbReference type="InterPro" id="IPR017972">
    <property type="entry name" value="Cyt_P450_CS"/>
</dbReference>
<comment type="caution">
    <text evidence="5">The sequence shown here is derived from an EMBL/GenBank/DDBJ whole genome shotgun (WGS) entry which is preliminary data.</text>
</comment>
<feature type="binding site" description="axial binding residue" evidence="3">
    <location>
        <position position="400"/>
    </location>
    <ligand>
        <name>heme</name>
        <dbReference type="ChEBI" id="CHEBI:30413"/>
    </ligand>
    <ligandPart>
        <name>Fe</name>
        <dbReference type="ChEBI" id="CHEBI:18248"/>
    </ligandPart>
</feature>
<dbReference type="GO" id="GO:0005506">
    <property type="term" value="F:iron ion binding"/>
    <property type="evidence" value="ECO:0007669"/>
    <property type="project" value="InterPro"/>
</dbReference>
<dbReference type="PANTHER" id="PTHR24305">
    <property type="entry name" value="CYTOCHROME P450"/>
    <property type="match status" value="1"/>
</dbReference>
<dbReference type="GO" id="GO:0016705">
    <property type="term" value="F:oxidoreductase activity, acting on paired donors, with incorporation or reduction of molecular oxygen"/>
    <property type="evidence" value="ECO:0007669"/>
    <property type="project" value="InterPro"/>
</dbReference>
<evidence type="ECO:0000256" key="1">
    <source>
        <dbReference type="ARBA" id="ARBA00001971"/>
    </source>
</evidence>
<name>A0A951Q879_9CYAN</name>
<accession>A0A951Q879</accession>
<gene>
    <name evidence="5" type="ORF">KME15_00065</name>
</gene>
<evidence type="ECO:0000256" key="4">
    <source>
        <dbReference type="RuleBase" id="RU000461"/>
    </source>
</evidence>
<evidence type="ECO:0000256" key="2">
    <source>
        <dbReference type="ARBA" id="ARBA00010617"/>
    </source>
</evidence>
<dbReference type="PRINTS" id="PR00385">
    <property type="entry name" value="P450"/>
</dbReference>
<dbReference type="CDD" id="cd11053">
    <property type="entry name" value="CYP110-like"/>
    <property type="match status" value="1"/>
</dbReference>
<evidence type="ECO:0000256" key="3">
    <source>
        <dbReference type="PIRSR" id="PIRSR602401-1"/>
    </source>
</evidence>
<keyword evidence="4" id="KW-0503">Monooxygenase</keyword>
<dbReference type="InterPro" id="IPR001128">
    <property type="entry name" value="Cyt_P450"/>
</dbReference>
<organism evidence="5 6">
    <name type="scientific">Drouetiella hepatica Uher 2000/2452</name>
    <dbReference type="NCBI Taxonomy" id="904376"/>
    <lineage>
        <taxon>Bacteria</taxon>
        <taxon>Bacillati</taxon>
        <taxon>Cyanobacteriota</taxon>
        <taxon>Cyanophyceae</taxon>
        <taxon>Oculatellales</taxon>
        <taxon>Oculatellaceae</taxon>
        <taxon>Drouetiella</taxon>
    </lineage>
</organism>
<dbReference type="PROSITE" id="PS00086">
    <property type="entry name" value="CYTOCHROME_P450"/>
    <property type="match status" value="1"/>
</dbReference>
<dbReference type="EMBL" id="JAHHHD010000001">
    <property type="protein sequence ID" value="MBW4657045.1"/>
    <property type="molecule type" value="Genomic_DNA"/>
</dbReference>
<keyword evidence="4" id="KW-0560">Oxidoreductase</keyword>
<dbReference type="GO" id="GO:0020037">
    <property type="term" value="F:heme binding"/>
    <property type="evidence" value="ECO:0007669"/>
    <property type="project" value="InterPro"/>
</dbReference>
<sequence>MKQVSGLKTPALLQQFQWILNPVGYMESAVQELPDIFAAQIVGFGNRLIFVNDPQAIQYILTNDRKEFTAPGEINKILTPLVGDTSIFLLSGDRHRRQRQLLMPPFHGDRMRTYGQLIADLSEQAMSQIPANQVFQARSATQSISLQVMLQAVFGVQQGKSYDQLQHLTGAMADTFSSPLASGFLFFPSLQQDWGTWSPWGKFLQQRQRLDDLLYAEIADRRAYPDASRTDILSMLMTAKDEAGQPMTDQELRDELVSLLIAGHETTATAMAWALYWIHHLPEVRTKLLAELDSLNGDLADTIANDPMAIARLPYLSAVCQETLRIYPIAMLTFPRQVQQPMELLGYSLEPGTILVGCIYLVHQRPDLYPNPKQFQPQRFLEKKFSGYEFMAFGGGARRCIGEALALFEMKLALAVILSRYELALAEPRSVRPQRRGVTLAPASVKLKMVGRRK</sequence>
<dbReference type="InterPro" id="IPR036396">
    <property type="entry name" value="Cyt_P450_sf"/>
</dbReference>
<evidence type="ECO:0000313" key="6">
    <source>
        <dbReference type="Proteomes" id="UP000757435"/>
    </source>
</evidence>
<dbReference type="PANTHER" id="PTHR24305:SF166">
    <property type="entry name" value="CYTOCHROME P450 12A4, MITOCHONDRIAL-RELATED"/>
    <property type="match status" value="1"/>
</dbReference>
<protein>
    <submittedName>
        <fullName evidence="5">Cytochrome P450</fullName>
    </submittedName>
</protein>
<dbReference type="Pfam" id="PF00067">
    <property type="entry name" value="p450"/>
    <property type="match status" value="1"/>
</dbReference>